<dbReference type="PROSITE" id="PS00028">
    <property type="entry name" value="ZINC_FINGER_C2H2_1"/>
    <property type="match status" value="1"/>
</dbReference>
<dbReference type="Gene3D" id="3.30.160.60">
    <property type="entry name" value="Classic Zinc Finger"/>
    <property type="match status" value="1"/>
</dbReference>
<feature type="domain" description="C2H2-type" evidence="2">
    <location>
        <begin position="34"/>
        <end position="57"/>
    </location>
</feature>
<protein>
    <recommendedName>
        <fullName evidence="2">C2H2-type domain-containing protein</fullName>
    </recommendedName>
</protein>
<sequence>MSYTCRDCPGVFSSYWGAKNHCRAKSHQRGPFGWPCPNCDRVFSSGQALYQHRGDVHMKCADCRMKFKSVGQLERVKSLDFTWVSPGSHWVYLGCYWVSPGSHWASQGGFWVSPGGHWASLGGHWAGSFGGVGCSLGKWENGISLEVIFLGAHWDVHQGGRRWAVTGCRLIGCHILAAVVIGCSPGLHWVVHWAPFTGVRVQGKRSLIPPQASNPLKRTLGVLALTGPCCSEWKLRISRLAGGQSHSREPGKVCVSGMSTAGR</sequence>
<evidence type="ECO:0000256" key="1">
    <source>
        <dbReference type="PROSITE-ProRule" id="PRU00042"/>
    </source>
</evidence>
<keyword evidence="1" id="KW-0862">Zinc</keyword>
<dbReference type="EMBL" id="JACGCI010000163">
    <property type="protein sequence ID" value="KAF6742894.1"/>
    <property type="molecule type" value="Genomic_DNA"/>
</dbReference>
<dbReference type="GO" id="GO:0008270">
    <property type="term" value="F:zinc ion binding"/>
    <property type="evidence" value="ECO:0007669"/>
    <property type="project" value="UniProtKB-KW"/>
</dbReference>
<reference evidence="3 4" key="1">
    <citation type="submission" date="2020-07" db="EMBL/GenBank/DDBJ databases">
        <title>Comparative genomics of pyrophilous fungi reveals a link between fire events and developmental genes.</title>
        <authorList>
            <consortium name="DOE Joint Genome Institute"/>
            <person name="Steindorff A.S."/>
            <person name="Carver A."/>
            <person name="Calhoun S."/>
            <person name="Stillman K."/>
            <person name="Liu H."/>
            <person name="Lipzen A."/>
            <person name="Pangilinan J."/>
            <person name="Labutti K."/>
            <person name="Bruns T.D."/>
            <person name="Grigoriev I.V."/>
        </authorList>
    </citation>
    <scope>NUCLEOTIDE SEQUENCE [LARGE SCALE GENOMIC DNA]</scope>
    <source>
        <strain evidence="3 4">CBS 144469</strain>
    </source>
</reference>
<evidence type="ECO:0000313" key="4">
    <source>
        <dbReference type="Proteomes" id="UP000521943"/>
    </source>
</evidence>
<dbReference type="InterPro" id="IPR013087">
    <property type="entry name" value="Znf_C2H2_type"/>
</dbReference>
<dbReference type="Proteomes" id="UP000521943">
    <property type="component" value="Unassembled WGS sequence"/>
</dbReference>
<dbReference type="AlphaFoldDB" id="A0A8H6LUQ1"/>
<dbReference type="PROSITE" id="PS50157">
    <property type="entry name" value="ZINC_FINGER_C2H2_2"/>
    <property type="match status" value="1"/>
</dbReference>
<accession>A0A8H6LUQ1</accession>
<keyword evidence="4" id="KW-1185">Reference proteome</keyword>
<dbReference type="SMART" id="SM00355">
    <property type="entry name" value="ZnF_C2H2"/>
    <property type="match status" value="2"/>
</dbReference>
<comment type="caution">
    <text evidence="3">The sequence shown here is derived from an EMBL/GenBank/DDBJ whole genome shotgun (WGS) entry which is preliminary data.</text>
</comment>
<proteinExistence type="predicted"/>
<name>A0A8H6LUQ1_9AGAR</name>
<dbReference type="OrthoDB" id="6077919at2759"/>
<evidence type="ECO:0000313" key="3">
    <source>
        <dbReference type="EMBL" id="KAF6742894.1"/>
    </source>
</evidence>
<evidence type="ECO:0000259" key="2">
    <source>
        <dbReference type="PROSITE" id="PS50157"/>
    </source>
</evidence>
<keyword evidence="1" id="KW-0479">Metal-binding</keyword>
<gene>
    <name evidence="3" type="ORF">DFP72DRAFT_859734</name>
</gene>
<keyword evidence="1" id="KW-0863">Zinc-finger</keyword>
<organism evidence="3 4">
    <name type="scientific">Ephemerocybe angulata</name>
    <dbReference type="NCBI Taxonomy" id="980116"/>
    <lineage>
        <taxon>Eukaryota</taxon>
        <taxon>Fungi</taxon>
        <taxon>Dikarya</taxon>
        <taxon>Basidiomycota</taxon>
        <taxon>Agaricomycotina</taxon>
        <taxon>Agaricomycetes</taxon>
        <taxon>Agaricomycetidae</taxon>
        <taxon>Agaricales</taxon>
        <taxon>Agaricineae</taxon>
        <taxon>Psathyrellaceae</taxon>
        <taxon>Ephemerocybe</taxon>
    </lineage>
</organism>